<dbReference type="SUPFAM" id="SSF53300">
    <property type="entry name" value="vWA-like"/>
    <property type="match status" value="1"/>
</dbReference>
<keyword evidence="1" id="KW-1003">Cell membrane</keyword>
<feature type="repeat" description="TPR" evidence="7">
    <location>
        <begin position="375"/>
        <end position="408"/>
    </location>
</feature>
<dbReference type="SUPFAM" id="SSF48452">
    <property type="entry name" value="TPR-like"/>
    <property type="match status" value="1"/>
</dbReference>
<keyword evidence="5 9" id="KW-1133">Transmembrane helix</keyword>
<evidence type="ECO:0000256" key="8">
    <source>
        <dbReference type="SAM" id="MobiDB-lite"/>
    </source>
</evidence>
<dbReference type="Gene3D" id="1.25.40.10">
    <property type="entry name" value="Tetratricopeptide repeat domain"/>
    <property type="match status" value="1"/>
</dbReference>
<dbReference type="Pfam" id="PF13414">
    <property type="entry name" value="TPR_11"/>
    <property type="match status" value="1"/>
</dbReference>
<feature type="compositionally biased region" description="Basic and acidic residues" evidence="8">
    <location>
        <begin position="654"/>
        <end position="663"/>
    </location>
</feature>
<evidence type="ECO:0000256" key="1">
    <source>
        <dbReference type="ARBA" id="ARBA00022475"/>
    </source>
</evidence>
<sequence>MTPWRFQLLGYKAGFAQPWFLAGIAVALVLGLIAVVVSLRRGTRVKKAIPERLAPMLAPGVSLLLPTLQSSSYTMALIFFALALAQPQCGEKAEVAKRRGIDVVVAIDASKSMYARDVTPSRLERAKLELTTLLDTLKGDRVGIVAFAGDAFIQCPLTSDYAAAKLFLRAVDPEQMPQGGSNIGAALELSRQVLENADRGAKDRVVVLLSDGEDLTGDVEEGIEGLKEFGAKVLAIGIGSDAGETIPIFNKAGDVVGYKKDASGNTVITRLDRAGLIAISSATGGEFFYQPRGVAMADVVKVIDTLQKSELESRVTMKYGESYQPFLFVGLCFLALGFLIVPSWRRMKKAAPAAVVLLALFGAGDANAAGLLEKNHPQVEAGTDAYEAGRYDEALAHYDSALKDKPTDARVQYNRGLTLHKLGRNDDAKAAFSAALELDRSGELAAKIHYNLGNVAAATGNKKDAVREYRAALRKDPTDELARHNLEVMLRDLPPDQSKGEDGGTPDGGGHDGGRPDGGSNDAGMKTDAGADAGTNDGGRPDGGDGDGGTQDGGADGGEGQGDGGQGDGGQGDAGQGEKEQQGDGGQGEQSDQGDAGSDGGLEESQDAGAPQPQPASMGDGGVDLDKQEAEKLLDSMKNTEKNLQLWRFKQKGPKSDRNGKDW</sequence>
<protein>
    <recommendedName>
        <fullName evidence="10">VWFA domain-containing protein</fullName>
    </recommendedName>
</protein>
<evidence type="ECO:0000313" key="12">
    <source>
        <dbReference type="Proteomes" id="UP000249061"/>
    </source>
</evidence>
<dbReference type="SMART" id="SM00327">
    <property type="entry name" value="VWA"/>
    <property type="match status" value="1"/>
</dbReference>
<feature type="repeat" description="TPR" evidence="7">
    <location>
        <begin position="446"/>
        <end position="479"/>
    </location>
</feature>
<dbReference type="Pfam" id="PF13519">
    <property type="entry name" value="VWA_2"/>
    <property type="match status" value="1"/>
</dbReference>
<dbReference type="InterPro" id="IPR002035">
    <property type="entry name" value="VWF_A"/>
</dbReference>
<dbReference type="PROSITE" id="PS50234">
    <property type="entry name" value="VWFA"/>
    <property type="match status" value="1"/>
</dbReference>
<keyword evidence="3" id="KW-0677">Repeat</keyword>
<reference evidence="11 12" key="1">
    <citation type="submission" date="2017-08" db="EMBL/GenBank/DDBJ databases">
        <title>Infants hospitalized years apart are colonized by the same room-sourced microbial strains.</title>
        <authorList>
            <person name="Brooks B."/>
            <person name="Olm M.R."/>
            <person name="Firek B.A."/>
            <person name="Baker R."/>
            <person name="Thomas B.C."/>
            <person name="Morowitz M.J."/>
            <person name="Banfield J.F."/>
        </authorList>
    </citation>
    <scope>NUCLEOTIDE SEQUENCE [LARGE SCALE GENOMIC DNA]</scope>
    <source>
        <strain evidence="11">S2_003_000_R2_14</strain>
    </source>
</reference>
<evidence type="ECO:0000256" key="3">
    <source>
        <dbReference type="ARBA" id="ARBA00022737"/>
    </source>
</evidence>
<dbReference type="InterPro" id="IPR036465">
    <property type="entry name" value="vWFA_dom_sf"/>
</dbReference>
<gene>
    <name evidence="11" type="ORF">DI536_25200</name>
</gene>
<evidence type="ECO:0000256" key="5">
    <source>
        <dbReference type="ARBA" id="ARBA00022989"/>
    </source>
</evidence>
<dbReference type="PROSITE" id="PS50005">
    <property type="entry name" value="TPR"/>
    <property type="match status" value="3"/>
</dbReference>
<evidence type="ECO:0000256" key="2">
    <source>
        <dbReference type="ARBA" id="ARBA00022692"/>
    </source>
</evidence>
<dbReference type="PANTHER" id="PTHR22550">
    <property type="entry name" value="SPORE GERMINATION PROTEIN"/>
    <property type="match status" value="1"/>
</dbReference>
<feature type="compositionally biased region" description="Basic and acidic residues" evidence="8">
    <location>
        <begin position="491"/>
        <end position="502"/>
    </location>
</feature>
<keyword evidence="2 9" id="KW-0812">Transmembrane</keyword>
<feature type="transmembrane region" description="Helical" evidence="9">
    <location>
        <begin position="323"/>
        <end position="341"/>
    </location>
</feature>
<dbReference type="Pfam" id="PF07719">
    <property type="entry name" value="TPR_2"/>
    <property type="match status" value="1"/>
</dbReference>
<evidence type="ECO:0000256" key="9">
    <source>
        <dbReference type="SAM" id="Phobius"/>
    </source>
</evidence>
<dbReference type="InterPro" id="IPR011990">
    <property type="entry name" value="TPR-like_helical_dom_sf"/>
</dbReference>
<dbReference type="InterPro" id="IPR050768">
    <property type="entry name" value="UPF0353/GerABKA_families"/>
</dbReference>
<dbReference type="AlphaFoldDB" id="A0A2W5UH14"/>
<evidence type="ECO:0000256" key="4">
    <source>
        <dbReference type="ARBA" id="ARBA00022803"/>
    </source>
</evidence>
<feature type="region of interest" description="Disordered" evidence="8">
    <location>
        <begin position="491"/>
        <end position="663"/>
    </location>
</feature>
<feature type="domain" description="VWFA" evidence="10">
    <location>
        <begin position="102"/>
        <end position="241"/>
    </location>
</feature>
<dbReference type="EMBL" id="QFQP01000026">
    <property type="protein sequence ID" value="PZR08208.1"/>
    <property type="molecule type" value="Genomic_DNA"/>
</dbReference>
<feature type="compositionally biased region" description="Gly residues" evidence="8">
    <location>
        <begin position="546"/>
        <end position="575"/>
    </location>
</feature>
<dbReference type="Gene3D" id="3.40.50.410">
    <property type="entry name" value="von Willebrand factor, type A domain"/>
    <property type="match status" value="1"/>
</dbReference>
<keyword evidence="4 7" id="KW-0802">TPR repeat</keyword>
<evidence type="ECO:0000313" key="11">
    <source>
        <dbReference type="EMBL" id="PZR08208.1"/>
    </source>
</evidence>
<dbReference type="SMART" id="SM00028">
    <property type="entry name" value="TPR"/>
    <property type="match status" value="3"/>
</dbReference>
<evidence type="ECO:0000256" key="7">
    <source>
        <dbReference type="PROSITE-ProRule" id="PRU00339"/>
    </source>
</evidence>
<evidence type="ECO:0000259" key="10">
    <source>
        <dbReference type="PROSITE" id="PS50234"/>
    </source>
</evidence>
<keyword evidence="6 9" id="KW-0472">Membrane</keyword>
<feature type="compositionally biased region" description="Basic and acidic residues" evidence="8">
    <location>
        <begin position="624"/>
        <end position="641"/>
    </location>
</feature>
<feature type="repeat" description="TPR" evidence="7">
    <location>
        <begin position="409"/>
        <end position="442"/>
    </location>
</feature>
<evidence type="ECO:0000256" key="6">
    <source>
        <dbReference type="ARBA" id="ARBA00023136"/>
    </source>
</evidence>
<dbReference type="PANTHER" id="PTHR22550:SF5">
    <property type="entry name" value="LEUCINE ZIPPER PROTEIN 4"/>
    <property type="match status" value="1"/>
</dbReference>
<proteinExistence type="predicted"/>
<dbReference type="InterPro" id="IPR013105">
    <property type="entry name" value="TPR_2"/>
</dbReference>
<accession>A0A2W5UH14</accession>
<dbReference type="Proteomes" id="UP000249061">
    <property type="component" value="Unassembled WGS sequence"/>
</dbReference>
<name>A0A2W5UH14_9BACT</name>
<dbReference type="InterPro" id="IPR019734">
    <property type="entry name" value="TPR_rpt"/>
</dbReference>
<organism evidence="11 12">
    <name type="scientific">Archangium gephyra</name>
    <dbReference type="NCBI Taxonomy" id="48"/>
    <lineage>
        <taxon>Bacteria</taxon>
        <taxon>Pseudomonadati</taxon>
        <taxon>Myxococcota</taxon>
        <taxon>Myxococcia</taxon>
        <taxon>Myxococcales</taxon>
        <taxon>Cystobacterineae</taxon>
        <taxon>Archangiaceae</taxon>
        <taxon>Archangium</taxon>
    </lineage>
</organism>
<comment type="caution">
    <text evidence="11">The sequence shown here is derived from an EMBL/GenBank/DDBJ whole genome shotgun (WGS) entry which is preliminary data.</text>
</comment>
<feature type="transmembrane region" description="Helical" evidence="9">
    <location>
        <begin position="20"/>
        <end position="39"/>
    </location>
</feature>